<dbReference type="InterPro" id="IPR007553">
    <property type="entry name" value="2-thiour_desulf"/>
</dbReference>
<protein>
    <submittedName>
        <fullName evidence="1">DUF523 domain-containing protein</fullName>
    </submittedName>
</protein>
<accession>A0ABT5I6T6</accession>
<dbReference type="Pfam" id="PF04463">
    <property type="entry name" value="2-thiour_desulf"/>
    <property type="match status" value="1"/>
</dbReference>
<dbReference type="Proteomes" id="UP001221566">
    <property type="component" value="Unassembled WGS sequence"/>
</dbReference>
<proteinExistence type="predicted"/>
<comment type="caution">
    <text evidence="1">The sequence shown here is derived from an EMBL/GenBank/DDBJ whole genome shotgun (WGS) entry which is preliminary data.</text>
</comment>
<dbReference type="PANTHER" id="PTHR30087">
    <property type="entry name" value="INNER MEMBRANE PROTEIN"/>
    <property type="match status" value="1"/>
</dbReference>
<sequence>MNKPPLLVSACLLGQPVRYDGHGKAIPSPLLFELARRYQLFSICPECLGGLPTPRPAAEISGGDGGDVLDGHARVITQTGQDVSRAFSDGARQALDSAIRHGCRQALLKANSPSCGNRQIHSGHFDQQLQPGSGVTAALLQRHGISVFNENEMDGLLLTKPQP</sequence>
<dbReference type="RefSeq" id="WP_272803711.1">
    <property type="nucleotide sequence ID" value="NZ_JAQQKY010000009.1"/>
</dbReference>
<keyword evidence="2" id="KW-1185">Reference proteome</keyword>
<dbReference type="PANTHER" id="PTHR30087:SF1">
    <property type="entry name" value="HYPOTHETICAL CYTOSOLIC PROTEIN"/>
    <property type="match status" value="1"/>
</dbReference>
<dbReference type="EMBL" id="JAQQKY010000009">
    <property type="protein sequence ID" value="MDC7691880.1"/>
    <property type="molecule type" value="Genomic_DNA"/>
</dbReference>
<reference evidence="1 2" key="1">
    <citation type="submission" date="2023-01" db="EMBL/GenBank/DDBJ databases">
        <title>Novel species of the genus Vogesella isolated from rivers.</title>
        <authorList>
            <person name="Lu H."/>
        </authorList>
    </citation>
    <scope>NUCLEOTIDE SEQUENCE [LARGE SCALE GENOMIC DNA]</scope>
    <source>
        <strain evidence="1 2">SH7W</strain>
    </source>
</reference>
<organism evidence="1 2">
    <name type="scientific">Vogesella indigofera</name>
    <name type="common">Pseudomonas indigofera</name>
    <dbReference type="NCBI Taxonomy" id="45465"/>
    <lineage>
        <taxon>Bacteria</taxon>
        <taxon>Pseudomonadati</taxon>
        <taxon>Pseudomonadota</taxon>
        <taxon>Betaproteobacteria</taxon>
        <taxon>Neisseriales</taxon>
        <taxon>Chromobacteriaceae</taxon>
        <taxon>Vogesella</taxon>
    </lineage>
</organism>
<name>A0ABT5I6T6_VOGIN</name>
<evidence type="ECO:0000313" key="1">
    <source>
        <dbReference type="EMBL" id="MDC7691880.1"/>
    </source>
</evidence>
<evidence type="ECO:0000313" key="2">
    <source>
        <dbReference type="Proteomes" id="UP001221566"/>
    </source>
</evidence>
<gene>
    <name evidence="1" type="ORF">PQU93_13985</name>
</gene>